<feature type="region of interest" description="Disordered" evidence="6">
    <location>
        <begin position="148"/>
        <end position="189"/>
    </location>
</feature>
<protein>
    <submittedName>
        <fullName evidence="8">Membrane transporter</fullName>
    </submittedName>
</protein>
<evidence type="ECO:0000256" key="3">
    <source>
        <dbReference type="ARBA" id="ARBA00022692"/>
    </source>
</evidence>
<organism evidence="8 10">
    <name type="scientific">Schizosaccharomyces japonicus (strain yFS275 / FY16936)</name>
    <name type="common">Fission yeast</name>
    <dbReference type="NCBI Taxonomy" id="402676"/>
    <lineage>
        <taxon>Eukaryota</taxon>
        <taxon>Fungi</taxon>
        <taxon>Dikarya</taxon>
        <taxon>Ascomycota</taxon>
        <taxon>Taphrinomycotina</taxon>
        <taxon>Schizosaccharomycetes</taxon>
        <taxon>Schizosaccharomycetales</taxon>
        <taxon>Schizosaccharomycetaceae</taxon>
        <taxon>Schizosaccharomyces</taxon>
    </lineage>
</organism>
<dbReference type="PANTHER" id="PTHR28286:SF1">
    <property type="entry name" value="30 KDA HEAT SHOCK PROTEIN-RELATED"/>
    <property type="match status" value="1"/>
</dbReference>
<evidence type="ECO:0000256" key="7">
    <source>
        <dbReference type="SAM" id="Phobius"/>
    </source>
</evidence>
<keyword evidence="4 7" id="KW-1133">Transmembrane helix</keyword>
<accession>B6K2R7</accession>
<keyword evidence="3 7" id="KW-0812">Transmembrane</keyword>
<evidence type="ECO:0000256" key="6">
    <source>
        <dbReference type="SAM" id="MobiDB-lite"/>
    </source>
</evidence>
<comment type="subcellular location">
    <subcellularLocation>
        <location evidence="1">Membrane</location>
        <topology evidence="1">Multi-pass membrane protein</topology>
    </subcellularLocation>
</comment>
<feature type="compositionally biased region" description="Polar residues" evidence="6">
    <location>
        <begin position="173"/>
        <end position="189"/>
    </location>
</feature>
<dbReference type="PANTHER" id="PTHR28286">
    <property type="match status" value="1"/>
</dbReference>
<dbReference type="GO" id="GO:0016020">
    <property type="term" value="C:membrane"/>
    <property type="evidence" value="ECO:0007669"/>
    <property type="project" value="UniProtKB-SubCell"/>
</dbReference>
<dbReference type="InterPro" id="IPR001425">
    <property type="entry name" value="Arc/bac/fun_rhodopsins"/>
</dbReference>
<dbReference type="OrthoDB" id="536545at2759"/>
<dbReference type="RefSeq" id="XP_002173741.2">
    <property type="nucleotide sequence ID" value="XM_002173705.2"/>
</dbReference>
<name>B6K2R7_SCHJY</name>
<reference evidence="8 10" key="1">
    <citation type="journal article" date="2011" name="Science">
        <title>Comparative functional genomics of the fission yeasts.</title>
        <authorList>
            <person name="Rhind N."/>
            <person name="Chen Z."/>
            <person name="Yassour M."/>
            <person name="Thompson D.A."/>
            <person name="Haas B.J."/>
            <person name="Habib N."/>
            <person name="Wapinski I."/>
            <person name="Roy S."/>
            <person name="Lin M.F."/>
            <person name="Heiman D.I."/>
            <person name="Young S.K."/>
            <person name="Furuya K."/>
            <person name="Guo Y."/>
            <person name="Pidoux A."/>
            <person name="Chen H.M."/>
            <person name="Robbertse B."/>
            <person name="Goldberg J.M."/>
            <person name="Aoki K."/>
            <person name="Bayne E.H."/>
            <person name="Berlin A.M."/>
            <person name="Desjardins C.A."/>
            <person name="Dobbs E."/>
            <person name="Dukaj L."/>
            <person name="Fan L."/>
            <person name="FitzGerald M.G."/>
            <person name="French C."/>
            <person name="Gujja S."/>
            <person name="Hansen K."/>
            <person name="Keifenheim D."/>
            <person name="Levin J.Z."/>
            <person name="Mosher R.A."/>
            <person name="Mueller C.A."/>
            <person name="Pfiffner J."/>
            <person name="Priest M."/>
            <person name="Russ C."/>
            <person name="Smialowska A."/>
            <person name="Swoboda P."/>
            <person name="Sykes S.M."/>
            <person name="Vaughn M."/>
            <person name="Vengrova S."/>
            <person name="Yoder R."/>
            <person name="Zeng Q."/>
            <person name="Allshire R."/>
            <person name="Baulcombe D."/>
            <person name="Birren B.W."/>
            <person name="Brown W."/>
            <person name="Ekwall K."/>
            <person name="Kellis M."/>
            <person name="Leatherwood J."/>
            <person name="Levin H."/>
            <person name="Margalit H."/>
            <person name="Martienssen R."/>
            <person name="Nieduszynski C.A."/>
            <person name="Spatafora J.W."/>
            <person name="Friedman N."/>
            <person name="Dalgaard J.Z."/>
            <person name="Baumann P."/>
            <person name="Niki H."/>
            <person name="Regev A."/>
            <person name="Nusbaum C."/>
        </authorList>
    </citation>
    <scope>NUCLEOTIDE SEQUENCE [LARGE SCALE GENOMIC DNA]</scope>
    <source>
        <strain evidence="10">yFS275 / FY16936</strain>
    </source>
</reference>
<evidence type="ECO:0000313" key="9">
    <source>
        <dbReference type="JaponicusDB" id="SJAG_02533"/>
    </source>
</evidence>
<dbReference type="Gene3D" id="1.20.1070.10">
    <property type="entry name" value="Rhodopsin 7-helix transmembrane proteins"/>
    <property type="match status" value="1"/>
</dbReference>
<dbReference type="GeneID" id="7051161"/>
<evidence type="ECO:0000313" key="10">
    <source>
        <dbReference type="Proteomes" id="UP000001744"/>
    </source>
</evidence>
<evidence type="ECO:0000256" key="1">
    <source>
        <dbReference type="ARBA" id="ARBA00004141"/>
    </source>
</evidence>
<comment type="similarity">
    <text evidence="2">Belongs to the archaeal/bacterial/fungal opsin family.</text>
</comment>
<dbReference type="HOGENOM" id="CLU_1435199_0_0_1"/>
<dbReference type="SUPFAM" id="SSF81321">
    <property type="entry name" value="Family A G protein-coupled receptor-like"/>
    <property type="match status" value="1"/>
</dbReference>
<dbReference type="EMBL" id="KE651166">
    <property type="protein sequence ID" value="EEB07448.2"/>
    <property type="molecule type" value="Genomic_DNA"/>
</dbReference>
<evidence type="ECO:0000256" key="2">
    <source>
        <dbReference type="ARBA" id="ARBA00008130"/>
    </source>
</evidence>
<proteinExistence type="inferred from homology"/>
<feature type="compositionally biased region" description="Polar residues" evidence="6">
    <location>
        <begin position="148"/>
        <end position="163"/>
    </location>
</feature>
<gene>
    <name evidence="9" type="primary">mug73</name>
    <name evidence="8" type="ORF">SJAG_02533</name>
</gene>
<dbReference type="AlphaFoldDB" id="B6K2R7"/>
<evidence type="ECO:0000256" key="4">
    <source>
        <dbReference type="ARBA" id="ARBA00022989"/>
    </source>
</evidence>
<dbReference type="VEuPathDB" id="FungiDB:SJAG_02533"/>
<dbReference type="JaponicusDB" id="SJAG_02533">
    <property type="gene designation" value="mug73"/>
</dbReference>
<evidence type="ECO:0000256" key="5">
    <source>
        <dbReference type="ARBA" id="ARBA00023136"/>
    </source>
</evidence>
<feature type="transmembrane region" description="Helical" evidence="7">
    <location>
        <begin position="77"/>
        <end position="99"/>
    </location>
</feature>
<feature type="transmembrane region" description="Helical" evidence="7">
    <location>
        <begin position="43"/>
        <end position="65"/>
    </location>
</feature>
<keyword evidence="5 7" id="KW-0472">Membrane</keyword>
<keyword evidence="10" id="KW-1185">Reference proteome</keyword>
<dbReference type="Proteomes" id="UP000001744">
    <property type="component" value="Unassembled WGS sequence"/>
</dbReference>
<feature type="transmembrane region" description="Helical" evidence="7">
    <location>
        <begin position="6"/>
        <end position="23"/>
    </location>
</feature>
<sequence>MVPSSYKWGYYIFSVLAYFHLLWKLYLGCRLYASKLKQPTRRYFRWLCVYISFIKLLILVNWAFCEGGNMNPPVGEAAVYGILDVLGLPAFGILFMWMLEGLNAQNLSHQQYLSTILFNQPCCGTHSYSSNPRDSNSEKSNKFISSAASATTGKNTETYSSLSVGPVVPPFTNEANDTSEFLGQRTSEI</sequence>
<evidence type="ECO:0000313" key="8">
    <source>
        <dbReference type="EMBL" id="EEB07448.2"/>
    </source>
</evidence>